<proteinExistence type="predicted"/>
<feature type="transmembrane region" description="Helical" evidence="1">
    <location>
        <begin position="7"/>
        <end position="27"/>
    </location>
</feature>
<dbReference type="RefSeq" id="WP_015564450.1">
    <property type="nucleotide sequence ID" value="NZ_JBPQTE010000001.1"/>
</dbReference>
<dbReference type="EMBL" id="PRLB01000002">
    <property type="protein sequence ID" value="RAW55058.1"/>
    <property type="molecule type" value="Genomic_DNA"/>
</dbReference>
<organism evidence="2 3">
    <name type="scientific">Faecalibacterium prausnitzii</name>
    <dbReference type="NCBI Taxonomy" id="853"/>
    <lineage>
        <taxon>Bacteria</taxon>
        <taxon>Bacillati</taxon>
        <taxon>Bacillota</taxon>
        <taxon>Clostridia</taxon>
        <taxon>Eubacteriales</taxon>
        <taxon>Oscillospiraceae</taxon>
        <taxon>Faecalibacterium</taxon>
    </lineage>
</organism>
<accession>A0A329U2A5</accession>
<name>A0A329U2A5_9FIRM</name>
<sequence length="87" mass="9645">MRQETQWTTIFWEGWTALALCAAAVFWPGSAALGYPAVLWPGLALAAAVPGLWAGWWLWAEKAPPLPEEELMAKPGRIHIVTEEVFL</sequence>
<reference evidence="2 3" key="1">
    <citation type="submission" date="2018-02" db="EMBL/GenBank/DDBJ databases">
        <title>Complete genome sequencing of Faecalibacterium prausnitzii strains isolated from the human gut.</title>
        <authorList>
            <person name="Fitzgerald B.C."/>
            <person name="Shkoporov A.N."/>
            <person name="Ross P.R."/>
            <person name="Hill C."/>
        </authorList>
    </citation>
    <scope>NUCLEOTIDE SEQUENCE [LARGE SCALE GENOMIC DNA]</scope>
    <source>
        <strain evidence="2 3">APC942/32-1</strain>
    </source>
</reference>
<keyword evidence="1" id="KW-0472">Membrane</keyword>
<comment type="caution">
    <text evidence="2">The sequence shown here is derived from an EMBL/GenBank/DDBJ whole genome shotgun (WGS) entry which is preliminary data.</text>
</comment>
<evidence type="ECO:0000313" key="2">
    <source>
        <dbReference type="EMBL" id="RAW55058.1"/>
    </source>
</evidence>
<evidence type="ECO:0000313" key="3">
    <source>
        <dbReference type="Proteomes" id="UP000251144"/>
    </source>
</evidence>
<feature type="transmembrane region" description="Helical" evidence="1">
    <location>
        <begin position="39"/>
        <end position="59"/>
    </location>
</feature>
<protein>
    <submittedName>
        <fullName evidence="2">Peptidoglycan synthetase</fullName>
    </submittedName>
</protein>
<keyword evidence="1" id="KW-0812">Transmembrane</keyword>
<gene>
    <name evidence="2" type="ORF">C4N26_03610</name>
</gene>
<keyword evidence="1" id="KW-1133">Transmembrane helix</keyword>
<evidence type="ECO:0000256" key="1">
    <source>
        <dbReference type="SAM" id="Phobius"/>
    </source>
</evidence>
<dbReference type="AlphaFoldDB" id="A0A329U2A5"/>
<dbReference type="Proteomes" id="UP000251144">
    <property type="component" value="Unassembled WGS sequence"/>
</dbReference>